<keyword evidence="4 7" id="KW-1133">Transmembrane helix</keyword>
<dbReference type="AlphaFoldDB" id="A0A1I6JAF3"/>
<reference evidence="9 10" key="1">
    <citation type="submission" date="2016-10" db="EMBL/GenBank/DDBJ databases">
        <authorList>
            <person name="de Groot N.N."/>
        </authorList>
    </citation>
    <scope>NUCLEOTIDE SEQUENCE [LARGE SCALE GENOMIC DNA]</scope>
    <source>
        <strain evidence="9 10">F</strain>
    </source>
</reference>
<dbReference type="SUPFAM" id="SSF103190">
    <property type="entry name" value="Sensory domain-like"/>
    <property type="match status" value="1"/>
</dbReference>
<sequence>MTFANFENIVSLLGTIVGLLYCVFKYIETPKRGYRIIIAFFLANFLSEYYWTVYQLIMPSYPDVSEFVAYFGWNVSYCLLLLAVYFMRHTSAQRYFHPVMILPVVTGIPLFWLYIQYGGILNNTWEVGITTLTLIFCLQDLMHYRSKQVPGRVFPWFSLIVLLYVVSDHVMWTSSCFSWDSELSNPYLYFTVFGAILRVLLVFGTAKYYEPRKKDRTQRNVSELGLQVAVQAIVTIIILGICTAGLFLAVMIRDSFSIRIPTILNEDPIVICLFSISAILIILIFGLLCVMGSRYRRILTKGKNMSAGRRSRINFIFTIAVTLILMVLAVAYNNMVLYRASVVSMYEDGEKAIKASATDLENYLTVAVTTVRVAADSVDLMKQDGRSVQEIEQYIKEQTKRVAQEFDENFTGLYASIDGIYLDGLGWEPPAGYDPAERDWYQSALAANGEVVIVSPYVDAQTGEVVITVGKEITDSQNAAGAPFRNVVCLDVIVGHIKEVTEREDIAGKGYGMVVNEDGFIVAHREDEKSGQNLDAQYDSSLLEKIINAKEGRITAKIHGEDCTLFVAPVMKQWYSVIVIRDAELLEDTYSQLAVNIVVSIIIFCLITFFYYIAYKNEQAYGKKVEEMNLQVVTALAAAVDAKDKYTNGHSARVAEYSRMIASRSGFSVPDQDEIYMMGLLHDVGKIGIPDEVINKASRLSDEENEIIKKHPVIGSSILESIRENPNLAVAARWHHECYDGSGYPDGIAGEAIPEKVRIIAVADAYDAMTSRRSYRNVMPQSTVLEEIRKGIGTQFDPRYAQVMIELIEEDRDYQMREKESPANESAAGQAERAEKTDQADQTDQAGRTDQTE</sequence>
<dbReference type="PANTHER" id="PTHR43155:SF2">
    <property type="entry name" value="CYCLIC DI-GMP PHOSPHODIESTERASE PA4108"/>
    <property type="match status" value="1"/>
</dbReference>
<feature type="transmembrane region" description="Helical" evidence="7">
    <location>
        <begin position="187"/>
        <end position="206"/>
    </location>
</feature>
<organism evidence="9 10">
    <name type="scientific">[Clostridium] aminophilum</name>
    <dbReference type="NCBI Taxonomy" id="1526"/>
    <lineage>
        <taxon>Bacteria</taxon>
        <taxon>Bacillati</taxon>
        <taxon>Bacillota</taxon>
        <taxon>Clostridia</taxon>
        <taxon>Lachnospirales</taxon>
        <taxon>Lachnospiraceae</taxon>
    </lineage>
</organism>
<evidence type="ECO:0000259" key="8">
    <source>
        <dbReference type="PROSITE" id="PS51832"/>
    </source>
</evidence>
<keyword evidence="2" id="KW-1003">Cell membrane</keyword>
<feature type="transmembrane region" description="Helical" evidence="7">
    <location>
        <begin position="268"/>
        <end position="292"/>
    </location>
</feature>
<dbReference type="CDD" id="cd00077">
    <property type="entry name" value="HDc"/>
    <property type="match status" value="1"/>
</dbReference>
<dbReference type="RefSeq" id="WP_075034447.1">
    <property type="nucleotide sequence ID" value="NZ_FOZC01000006.1"/>
</dbReference>
<protein>
    <submittedName>
        <fullName evidence="9">HD-GYP domain, c-di-GMP phosphodiesterase class II (Or its inactivated variant)</fullName>
    </submittedName>
</protein>
<dbReference type="SUPFAM" id="SSF109604">
    <property type="entry name" value="HD-domain/PDEase-like"/>
    <property type="match status" value="1"/>
</dbReference>
<feature type="domain" description="HD-GYP" evidence="8">
    <location>
        <begin position="625"/>
        <end position="820"/>
    </location>
</feature>
<feature type="transmembrane region" description="Helical" evidence="7">
    <location>
        <begin position="593"/>
        <end position="614"/>
    </location>
</feature>
<dbReference type="Gene3D" id="3.30.450.20">
    <property type="entry name" value="PAS domain"/>
    <property type="match status" value="2"/>
</dbReference>
<evidence type="ECO:0000313" key="10">
    <source>
        <dbReference type="Proteomes" id="UP000214760"/>
    </source>
</evidence>
<feature type="transmembrane region" description="Helical" evidence="7">
    <location>
        <begin position="36"/>
        <end position="57"/>
    </location>
</feature>
<evidence type="ECO:0000313" key="9">
    <source>
        <dbReference type="EMBL" id="SFR75995.1"/>
    </source>
</evidence>
<dbReference type="SMART" id="SM00471">
    <property type="entry name" value="HDc"/>
    <property type="match status" value="1"/>
</dbReference>
<feature type="transmembrane region" description="Helical" evidence="7">
    <location>
        <begin position="99"/>
        <end position="117"/>
    </location>
</feature>
<evidence type="ECO:0000256" key="4">
    <source>
        <dbReference type="ARBA" id="ARBA00022989"/>
    </source>
</evidence>
<accession>A0A1I6JAF3</accession>
<evidence type="ECO:0000256" key="3">
    <source>
        <dbReference type="ARBA" id="ARBA00022692"/>
    </source>
</evidence>
<feature type="transmembrane region" description="Helical" evidence="7">
    <location>
        <begin position="123"/>
        <end position="141"/>
    </location>
</feature>
<dbReference type="EMBL" id="FOZC01000006">
    <property type="protein sequence ID" value="SFR75995.1"/>
    <property type="molecule type" value="Genomic_DNA"/>
</dbReference>
<evidence type="ECO:0000256" key="6">
    <source>
        <dbReference type="SAM" id="MobiDB-lite"/>
    </source>
</evidence>
<evidence type="ECO:0000256" key="2">
    <source>
        <dbReference type="ARBA" id="ARBA00022475"/>
    </source>
</evidence>
<keyword evidence="5 7" id="KW-0472">Membrane</keyword>
<dbReference type="PANTHER" id="PTHR43155">
    <property type="entry name" value="CYCLIC DI-GMP PHOSPHODIESTERASE PA4108-RELATED"/>
    <property type="match status" value="1"/>
</dbReference>
<feature type="compositionally biased region" description="Basic and acidic residues" evidence="6">
    <location>
        <begin position="813"/>
        <end position="822"/>
    </location>
</feature>
<feature type="transmembrane region" description="Helical" evidence="7">
    <location>
        <begin position="153"/>
        <end position="172"/>
    </location>
</feature>
<feature type="transmembrane region" description="Helical" evidence="7">
    <location>
        <begin position="69"/>
        <end position="87"/>
    </location>
</feature>
<feature type="transmembrane region" description="Helical" evidence="7">
    <location>
        <begin position="313"/>
        <end position="332"/>
    </location>
</feature>
<keyword evidence="3 7" id="KW-0812">Transmembrane</keyword>
<feature type="transmembrane region" description="Helical" evidence="7">
    <location>
        <begin position="226"/>
        <end position="248"/>
    </location>
</feature>
<evidence type="ECO:0000256" key="7">
    <source>
        <dbReference type="SAM" id="Phobius"/>
    </source>
</evidence>
<feature type="compositionally biased region" description="Polar residues" evidence="6">
    <location>
        <begin position="840"/>
        <end position="853"/>
    </location>
</feature>
<dbReference type="InterPro" id="IPR033479">
    <property type="entry name" value="dCache_1"/>
</dbReference>
<proteinExistence type="predicted"/>
<dbReference type="Pfam" id="PF13487">
    <property type="entry name" value="HD_5"/>
    <property type="match status" value="1"/>
</dbReference>
<dbReference type="InterPro" id="IPR003607">
    <property type="entry name" value="HD/PDEase_dom"/>
</dbReference>
<feature type="transmembrane region" description="Helical" evidence="7">
    <location>
        <begin position="6"/>
        <end position="24"/>
    </location>
</feature>
<gene>
    <name evidence="9" type="ORF">SAMN02910262_01371</name>
</gene>
<feature type="region of interest" description="Disordered" evidence="6">
    <location>
        <begin position="813"/>
        <end position="853"/>
    </location>
</feature>
<dbReference type="InterPro" id="IPR029151">
    <property type="entry name" value="Sensor-like_sf"/>
</dbReference>
<dbReference type="Proteomes" id="UP000214760">
    <property type="component" value="Unassembled WGS sequence"/>
</dbReference>
<comment type="subcellular location">
    <subcellularLocation>
        <location evidence="1">Cell membrane</location>
        <topology evidence="1">Multi-pass membrane protein</topology>
    </subcellularLocation>
</comment>
<dbReference type="Pfam" id="PF02743">
    <property type="entry name" value="dCache_1"/>
    <property type="match status" value="1"/>
</dbReference>
<dbReference type="GO" id="GO:0005886">
    <property type="term" value="C:plasma membrane"/>
    <property type="evidence" value="ECO:0007669"/>
    <property type="project" value="UniProtKB-SubCell"/>
</dbReference>
<name>A0A1I6JAF3_9FIRM</name>
<dbReference type="PROSITE" id="PS51832">
    <property type="entry name" value="HD_GYP"/>
    <property type="match status" value="1"/>
</dbReference>
<dbReference type="Gene3D" id="1.10.3210.10">
    <property type="entry name" value="Hypothetical protein af1432"/>
    <property type="match status" value="1"/>
</dbReference>
<dbReference type="InterPro" id="IPR037522">
    <property type="entry name" value="HD_GYP_dom"/>
</dbReference>
<dbReference type="CDD" id="cd12912">
    <property type="entry name" value="PDC2_MCP_like"/>
    <property type="match status" value="1"/>
</dbReference>
<evidence type="ECO:0000256" key="1">
    <source>
        <dbReference type="ARBA" id="ARBA00004651"/>
    </source>
</evidence>
<evidence type="ECO:0000256" key="5">
    <source>
        <dbReference type="ARBA" id="ARBA00023136"/>
    </source>
</evidence>